<name>A0A1I1KFW7_9ACTN</name>
<feature type="transmembrane region" description="Helical" evidence="2">
    <location>
        <begin position="99"/>
        <end position="120"/>
    </location>
</feature>
<dbReference type="PANTHER" id="PTHR40076">
    <property type="entry name" value="MEMBRANE PROTEIN-RELATED"/>
    <property type="match status" value="1"/>
</dbReference>
<feature type="compositionally biased region" description="Pro residues" evidence="1">
    <location>
        <begin position="19"/>
        <end position="34"/>
    </location>
</feature>
<feature type="region of interest" description="Disordered" evidence="1">
    <location>
        <begin position="1"/>
        <end position="74"/>
    </location>
</feature>
<feature type="transmembrane region" description="Helical" evidence="2">
    <location>
        <begin position="140"/>
        <end position="161"/>
    </location>
</feature>
<feature type="domain" description="DUF7847" evidence="3">
    <location>
        <begin position="190"/>
        <end position="279"/>
    </location>
</feature>
<organism evidence="4 5">
    <name type="scientific">Nocardioides terrae</name>
    <dbReference type="NCBI Taxonomy" id="574651"/>
    <lineage>
        <taxon>Bacteria</taxon>
        <taxon>Bacillati</taxon>
        <taxon>Actinomycetota</taxon>
        <taxon>Actinomycetes</taxon>
        <taxon>Propionibacteriales</taxon>
        <taxon>Nocardioidaceae</taxon>
        <taxon>Nocardioides</taxon>
    </lineage>
</organism>
<proteinExistence type="predicted"/>
<dbReference type="RefSeq" id="WP_091124132.1">
    <property type="nucleotide sequence ID" value="NZ_FOLB01000008.1"/>
</dbReference>
<feature type="compositionally biased region" description="Pro residues" evidence="1">
    <location>
        <begin position="46"/>
        <end position="68"/>
    </location>
</feature>
<evidence type="ECO:0000313" key="5">
    <source>
        <dbReference type="Proteomes" id="UP000198832"/>
    </source>
</evidence>
<evidence type="ECO:0000256" key="1">
    <source>
        <dbReference type="SAM" id="MobiDB-lite"/>
    </source>
</evidence>
<dbReference type="InterPro" id="IPR057169">
    <property type="entry name" value="DUF7847"/>
</dbReference>
<protein>
    <submittedName>
        <fullName evidence="4">Uncharacterized membrane protein</fullName>
    </submittedName>
</protein>
<accession>A0A1I1KFW7</accession>
<keyword evidence="2" id="KW-0812">Transmembrane</keyword>
<dbReference type="OrthoDB" id="4829830at2"/>
<dbReference type="STRING" id="574651.SAMN04487968_108132"/>
<evidence type="ECO:0000259" key="3">
    <source>
        <dbReference type="Pfam" id="PF25231"/>
    </source>
</evidence>
<dbReference type="AlphaFoldDB" id="A0A1I1KFW7"/>
<reference evidence="4 5" key="1">
    <citation type="submission" date="2016-10" db="EMBL/GenBank/DDBJ databases">
        <authorList>
            <person name="de Groot N.N."/>
        </authorList>
    </citation>
    <scope>NUCLEOTIDE SEQUENCE [LARGE SCALE GENOMIC DNA]</scope>
    <source>
        <strain evidence="4 5">CGMCC 1.7056</strain>
    </source>
</reference>
<evidence type="ECO:0000313" key="4">
    <source>
        <dbReference type="EMBL" id="SFC59697.1"/>
    </source>
</evidence>
<feature type="transmembrane region" description="Helical" evidence="2">
    <location>
        <begin position="244"/>
        <end position="274"/>
    </location>
</feature>
<feature type="transmembrane region" description="Helical" evidence="2">
    <location>
        <begin position="182"/>
        <end position="215"/>
    </location>
</feature>
<keyword evidence="5" id="KW-1185">Reference proteome</keyword>
<keyword evidence="2" id="KW-0472">Membrane</keyword>
<evidence type="ECO:0000256" key="2">
    <source>
        <dbReference type="SAM" id="Phobius"/>
    </source>
</evidence>
<dbReference type="EMBL" id="FOLB01000008">
    <property type="protein sequence ID" value="SFC59697.1"/>
    <property type="molecule type" value="Genomic_DNA"/>
</dbReference>
<dbReference type="PANTHER" id="PTHR40076:SF1">
    <property type="entry name" value="MEMBRANE PROTEIN"/>
    <property type="match status" value="1"/>
</dbReference>
<gene>
    <name evidence="4" type="ORF">SAMN04487968_108132</name>
</gene>
<dbReference type="Pfam" id="PF25231">
    <property type="entry name" value="DUF7847"/>
    <property type="match status" value="1"/>
</dbReference>
<sequence>MSTTPPDDPYGSQGDTPGGTPPSGPDYGAPPPSGPDYGQPPGGYGTPPPPPGGYGTPPPGGYGTPPPGGYGGGPAIEPWSVGNALGYAWRKFTQNIGGMLLLGLLVILASLILGGIGSVIDRAVFGTPDPGSLRQTGNAFSSLLGFVGQTIVGAVIVRGALDLTEGRPLEIGGLFGRIPWGPVFILAILVAIVETIGLVLCILPGIVAMFFLSFATYFLIDRDLSPVDAMKESVTFVWRNAGKALIWAIVAFVVTIVGFCLFCVGIIATIPIALVGTAFTYKKLTGQPVAP</sequence>
<keyword evidence="2" id="KW-1133">Transmembrane helix</keyword>
<dbReference type="Proteomes" id="UP000198832">
    <property type="component" value="Unassembled WGS sequence"/>
</dbReference>
<dbReference type="InterPro" id="IPR010380">
    <property type="entry name" value="DUF975"/>
</dbReference>